<evidence type="ECO:0000313" key="10">
    <source>
        <dbReference type="Proteomes" id="UP000038487"/>
    </source>
</evidence>
<dbReference type="InterPro" id="IPR050584">
    <property type="entry name" value="Cholesterol_7-desaturase"/>
</dbReference>
<keyword evidence="4" id="KW-0408">Iron</keyword>
<feature type="transmembrane region" description="Helical" evidence="7">
    <location>
        <begin position="106"/>
        <end position="127"/>
    </location>
</feature>
<feature type="domain" description="Rieske" evidence="8">
    <location>
        <begin position="210"/>
        <end position="306"/>
    </location>
</feature>
<dbReference type="Pfam" id="PF00355">
    <property type="entry name" value="Rieske"/>
    <property type="match status" value="1"/>
</dbReference>
<evidence type="ECO:0000256" key="5">
    <source>
        <dbReference type="ARBA" id="ARBA00023014"/>
    </source>
</evidence>
<keyword evidence="3" id="KW-0560">Oxidoreductase</keyword>
<feature type="region of interest" description="Disordered" evidence="6">
    <location>
        <begin position="315"/>
        <end position="365"/>
    </location>
</feature>
<keyword evidence="7" id="KW-0472">Membrane</keyword>
<dbReference type="PANTHER" id="PTHR21266">
    <property type="entry name" value="IRON-SULFUR DOMAIN CONTAINING PROTEIN"/>
    <property type="match status" value="1"/>
</dbReference>
<organism evidence="9 10">
    <name type="scientific">Mycobacteroides abscessus</name>
    <dbReference type="NCBI Taxonomy" id="36809"/>
    <lineage>
        <taxon>Bacteria</taxon>
        <taxon>Bacillati</taxon>
        <taxon>Actinomycetota</taxon>
        <taxon>Actinomycetes</taxon>
        <taxon>Mycobacteriales</taxon>
        <taxon>Mycobacteriaceae</taxon>
        <taxon>Mycobacteroides</taxon>
    </lineage>
</organism>
<dbReference type="Gene3D" id="2.102.10.10">
    <property type="entry name" value="Rieske [2Fe-2S] iron-sulphur domain"/>
    <property type="match status" value="1"/>
</dbReference>
<evidence type="ECO:0000256" key="2">
    <source>
        <dbReference type="ARBA" id="ARBA00022723"/>
    </source>
</evidence>
<dbReference type="AlphaFoldDB" id="A0AB33THT2"/>
<dbReference type="GO" id="GO:0016705">
    <property type="term" value="F:oxidoreductase activity, acting on paired donors, with incorporation or reduction of molecular oxygen"/>
    <property type="evidence" value="ECO:0007669"/>
    <property type="project" value="UniProtKB-ARBA"/>
</dbReference>
<dbReference type="GO" id="GO:0051537">
    <property type="term" value="F:2 iron, 2 sulfur cluster binding"/>
    <property type="evidence" value="ECO:0007669"/>
    <property type="project" value="UniProtKB-KW"/>
</dbReference>
<reference evidence="9 10" key="1">
    <citation type="submission" date="2015-03" db="EMBL/GenBank/DDBJ databases">
        <authorList>
            <consortium name="Pathogen Informatics"/>
            <person name="Murphy D."/>
        </authorList>
    </citation>
    <scope>NUCLEOTIDE SEQUENCE [LARGE SCALE GENOMIC DNA]</scope>
    <source>
        <strain evidence="9 10">PAP036</strain>
    </source>
</reference>
<evidence type="ECO:0000256" key="4">
    <source>
        <dbReference type="ARBA" id="ARBA00023004"/>
    </source>
</evidence>
<evidence type="ECO:0000256" key="7">
    <source>
        <dbReference type="SAM" id="Phobius"/>
    </source>
</evidence>
<sequence>MVDQAECTHPHRTRRWGRSVLTSIGRQEWLDRPSYRLENILSFGYNAFGGARNRVTNALNGVWLGHPVHPPLASLASGVLTATMALDALAVGEAVTGRHTPGAHRLATYTLGVGIAANIGAAATGITDWQHTHKQDRRIGLVHGLLNMTATALYGFSWQSRRRGHRLRGAMLSTIGYTISLGSGYLGGHLVFASRIGTDMSGPRLATATWTAVLPEHLLPDGALCHVEAEGVGLVLGRDGHSVTAVGQYCPHLAAPMVDGWLDRGRIVCPWHGSQFDTSTGAVARGPASAPLPCYHTRINNGYIEVRAATTPPLTQTALVPDGPAASSGCPPKRDEHYESPGGRHDSATTSRSHNGYQHNERHAQ</sequence>
<evidence type="ECO:0000256" key="1">
    <source>
        <dbReference type="ARBA" id="ARBA00022714"/>
    </source>
</evidence>
<dbReference type="GO" id="GO:0004497">
    <property type="term" value="F:monooxygenase activity"/>
    <property type="evidence" value="ECO:0007669"/>
    <property type="project" value="UniProtKB-ARBA"/>
</dbReference>
<proteinExistence type="predicted"/>
<dbReference type="Pfam" id="PF09990">
    <property type="entry name" value="DUF2231"/>
    <property type="match status" value="1"/>
</dbReference>
<dbReference type="InterPro" id="IPR019251">
    <property type="entry name" value="DUF2231_TM"/>
</dbReference>
<gene>
    <name evidence="9" type="primary">ndoA</name>
    <name evidence="9" type="ORF">ERS075527_05543</name>
</gene>
<keyword evidence="2" id="KW-0479">Metal-binding</keyword>
<dbReference type="InterPro" id="IPR017941">
    <property type="entry name" value="Rieske_2Fe-2S"/>
</dbReference>
<dbReference type="Proteomes" id="UP000038487">
    <property type="component" value="Unassembled WGS sequence"/>
</dbReference>
<keyword evidence="1" id="KW-0001">2Fe-2S</keyword>
<feature type="compositionally biased region" description="Polar residues" evidence="6">
    <location>
        <begin position="348"/>
        <end position="358"/>
    </location>
</feature>
<evidence type="ECO:0000256" key="3">
    <source>
        <dbReference type="ARBA" id="ARBA00023002"/>
    </source>
</evidence>
<evidence type="ECO:0000259" key="8">
    <source>
        <dbReference type="PROSITE" id="PS51296"/>
    </source>
</evidence>
<feature type="transmembrane region" description="Helical" evidence="7">
    <location>
        <begin position="139"/>
        <end position="158"/>
    </location>
</feature>
<keyword evidence="5" id="KW-0411">Iron-sulfur</keyword>
<dbReference type="InterPro" id="IPR036922">
    <property type="entry name" value="Rieske_2Fe-2S_sf"/>
</dbReference>
<feature type="transmembrane region" description="Helical" evidence="7">
    <location>
        <begin position="170"/>
        <end position="192"/>
    </location>
</feature>
<keyword evidence="7" id="KW-0812">Transmembrane</keyword>
<feature type="compositionally biased region" description="Basic and acidic residues" evidence="6">
    <location>
        <begin position="332"/>
        <end position="347"/>
    </location>
</feature>
<evidence type="ECO:0000256" key="6">
    <source>
        <dbReference type="SAM" id="MobiDB-lite"/>
    </source>
</evidence>
<name>A0AB33THT2_9MYCO</name>
<keyword evidence="7" id="KW-1133">Transmembrane helix</keyword>
<dbReference type="SUPFAM" id="SSF50022">
    <property type="entry name" value="ISP domain"/>
    <property type="match status" value="1"/>
</dbReference>
<dbReference type="PROSITE" id="PS51296">
    <property type="entry name" value="RIESKE"/>
    <property type="match status" value="1"/>
</dbReference>
<dbReference type="EMBL" id="CSUW01000028">
    <property type="protein sequence ID" value="CPT72208.1"/>
    <property type="molecule type" value="Genomic_DNA"/>
</dbReference>
<accession>A0AB33THT2</accession>
<protein>
    <submittedName>
        <fullName evidence="9">Rieske (2Fe-2S) domain-containing protein</fullName>
    </submittedName>
</protein>
<dbReference type="PANTHER" id="PTHR21266:SF60">
    <property type="entry name" value="3-KETOSTEROID-9-ALPHA-MONOOXYGENASE, OXYGENASE COMPONENT"/>
    <property type="match status" value="1"/>
</dbReference>
<comment type="caution">
    <text evidence="9">The sequence shown here is derived from an EMBL/GenBank/DDBJ whole genome shotgun (WGS) entry which is preliminary data.</text>
</comment>
<evidence type="ECO:0000313" key="9">
    <source>
        <dbReference type="EMBL" id="CPT72208.1"/>
    </source>
</evidence>
<dbReference type="GO" id="GO:0046872">
    <property type="term" value="F:metal ion binding"/>
    <property type="evidence" value="ECO:0007669"/>
    <property type="project" value="UniProtKB-KW"/>
</dbReference>